<dbReference type="PANTHER" id="PTHR14455">
    <property type="entry name" value="ASKOPOS"/>
    <property type="match status" value="1"/>
</dbReference>
<gene>
    <name evidence="6" type="primary">LOC103110126</name>
</gene>
<accession>A0ABM3X5X5</accession>
<evidence type="ECO:0000313" key="6">
    <source>
        <dbReference type="RefSeq" id="XP_060044225.1"/>
    </source>
</evidence>
<dbReference type="Proteomes" id="UP001652624">
    <property type="component" value="Chromosome 3"/>
</dbReference>
<comment type="subcellular location">
    <subcellularLocation>
        <location evidence="1">Nucleus</location>
    </subcellularLocation>
</comment>
<feature type="compositionally biased region" description="Polar residues" evidence="4">
    <location>
        <begin position="256"/>
        <end position="265"/>
    </location>
</feature>
<evidence type="ECO:0000256" key="4">
    <source>
        <dbReference type="SAM" id="MobiDB-lite"/>
    </source>
</evidence>
<evidence type="ECO:0000256" key="1">
    <source>
        <dbReference type="ARBA" id="ARBA00004123"/>
    </source>
</evidence>
<name>A0ABM3X5X5_ERIEU</name>
<feature type="compositionally biased region" description="Acidic residues" evidence="4">
    <location>
        <begin position="42"/>
        <end position="59"/>
    </location>
</feature>
<dbReference type="Pfam" id="PF15427">
    <property type="entry name" value="S100PBPR"/>
    <property type="match status" value="1"/>
</dbReference>
<feature type="compositionally biased region" description="Basic and acidic residues" evidence="4">
    <location>
        <begin position="77"/>
        <end position="90"/>
    </location>
</feature>
<protein>
    <recommendedName>
        <fullName evidence="2">S100P-binding protein</fullName>
    </recommendedName>
</protein>
<organism evidence="5 6">
    <name type="scientific">Erinaceus europaeus</name>
    <name type="common">Western European hedgehog</name>
    <dbReference type="NCBI Taxonomy" id="9365"/>
    <lineage>
        <taxon>Eukaryota</taxon>
        <taxon>Metazoa</taxon>
        <taxon>Chordata</taxon>
        <taxon>Craniata</taxon>
        <taxon>Vertebrata</taxon>
        <taxon>Euteleostomi</taxon>
        <taxon>Mammalia</taxon>
        <taxon>Eutheria</taxon>
        <taxon>Laurasiatheria</taxon>
        <taxon>Eulipotyphla</taxon>
        <taxon>Erinaceidae</taxon>
        <taxon>Erinaceinae</taxon>
        <taxon>Erinaceus</taxon>
    </lineage>
</organism>
<evidence type="ECO:0000256" key="3">
    <source>
        <dbReference type="ARBA" id="ARBA00023242"/>
    </source>
</evidence>
<feature type="region of interest" description="Disordered" evidence="4">
    <location>
        <begin position="1"/>
        <end position="139"/>
    </location>
</feature>
<dbReference type="InterPro" id="IPR026097">
    <property type="entry name" value="S100PBP"/>
</dbReference>
<sequence>MTCSLVPSQQSSGTSFTPKDSAPFSGGSLHKDELNDSLLELSEGEEDDGLFSFTEEEVQELLKDDDPSNENTCRAGLLKDDDSHVKKEGEGSQIQSDVPQEKDSLSSLGPVDETPGLFKLPQLTTSPGHGPSSTKPLNGHFTVEKNLKKITVVAPFDPTVCCAVLDKEKSDLSRDNEKPSSFESKITEDGLSPNETNLCTESEGTGPSNSAQKGSHFPFPSNSKKTVSVVSQTLDHSETPQEVQSSWKNGSHKSSEMSSPVISTSSDKRQGALGKDSGKLKIQERRLGKVIPVLQTQTRTHAPQADLEAEKQRYLSNVIAHLEGSEDANQGTWGELYALMDQVHHTHTPKWQHPSDLTKRNYARFRQNSRQKYSLTQWVDRNERSHHRFQRLPCTPFVSSQQQ</sequence>
<feature type="compositionally biased region" description="Basic and acidic residues" evidence="4">
    <location>
        <begin position="266"/>
        <end position="279"/>
    </location>
</feature>
<evidence type="ECO:0000313" key="5">
    <source>
        <dbReference type="Proteomes" id="UP001652624"/>
    </source>
</evidence>
<feature type="compositionally biased region" description="Polar residues" evidence="4">
    <location>
        <begin position="220"/>
        <end position="249"/>
    </location>
</feature>
<evidence type="ECO:0000256" key="2">
    <source>
        <dbReference type="ARBA" id="ARBA00020595"/>
    </source>
</evidence>
<proteinExistence type="predicted"/>
<feature type="compositionally biased region" description="Polar residues" evidence="4">
    <location>
        <begin position="193"/>
        <end position="213"/>
    </location>
</feature>
<dbReference type="RefSeq" id="XP_060044225.1">
    <property type="nucleotide sequence ID" value="XM_060188242.1"/>
</dbReference>
<dbReference type="GeneID" id="103110126"/>
<reference evidence="6" key="1">
    <citation type="submission" date="2025-08" db="UniProtKB">
        <authorList>
            <consortium name="RefSeq"/>
        </authorList>
    </citation>
    <scope>IDENTIFICATION</scope>
</reference>
<dbReference type="PANTHER" id="PTHR14455:SF0">
    <property type="entry name" value="S100P-BINDING PROTEIN"/>
    <property type="match status" value="1"/>
</dbReference>
<keyword evidence="3" id="KW-0539">Nucleus</keyword>
<feature type="compositionally biased region" description="Polar residues" evidence="4">
    <location>
        <begin position="1"/>
        <end position="18"/>
    </location>
</feature>
<keyword evidence="5" id="KW-1185">Reference proteome</keyword>
<feature type="compositionally biased region" description="Polar residues" evidence="4">
    <location>
        <begin position="122"/>
        <end position="136"/>
    </location>
</feature>
<feature type="region of interest" description="Disordered" evidence="4">
    <location>
        <begin position="169"/>
        <end position="279"/>
    </location>
</feature>
<feature type="compositionally biased region" description="Basic and acidic residues" evidence="4">
    <location>
        <begin position="169"/>
        <end position="188"/>
    </location>
</feature>